<organism evidence="1 2">
    <name type="scientific">Burkholderia vietnamiensis</name>
    <dbReference type="NCBI Taxonomy" id="60552"/>
    <lineage>
        <taxon>Bacteria</taxon>
        <taxon>Pseudomonadati</taxon>
        <taxon>Pseudomonadota</taxon>
        <taxon>Betaproteobacteria</taxon>
        <taxon>Burkholderiales</taxon>
        <taxon>Burkholderiaceae</taxon>
        <taxon>Burkholderia</taxon>
        <taxon>Burkholderia cepacia complex</taxon>
    </lineage>
</organism>
<proteinExistence type="predicted"/>
<protein>
    <submittedName>
        <fullName evidence="1">Uncharacterized protein</fullName>
    </submittedName>
</protein>
<name>A0AAW7T4M1_BURVI</name>
<sequence length="43" mass="4936">MGFLYESTREIDDLSMSERMHIILAGMRSDSVEKQKKEGLSDT</sequence>
<gene>
    <name evidence="1" type="ORF">QZM33_20185</name>
</gene>
<dbReference type="EMBL" id="JAUJRV010000017">
    <property type="protein sequence ID" value="MDN7797260.1"/>
    <property type="molecule type" value="Genomic_DNA"/>
</dbReference>
<reference evidence="1" key="1">
    <citation type="submission" date="2023-07" db="EMBL/GenBank/DDBJ databases">
        <title>A collection of bacterial strains from the Burkholderia cepacia Research Laboratory and Repository.</title>
        <authorList>
            <person name="Lipuma J."/>
            <person name="Spilker T."/>
            <person name="Caverly L."/>
        </authorList>
    </citation>
    <scope>NUCLEOTIDE SEQUENCE</scope>
    <source>
        <strain evidence="1">AU44268</strain>
    </source>
</reference>
<comment type="caution">
    <text evidence="1">The sequence shown here is derived from an EMBL/GenBank/DDBJ whole genome shotgun (WGS) entry which is preliminary data.</text>
</comment>
<dbReference type="AlphaFoldDB" id="A0AAW7T4M1"/>
<dbReference type="Proteomes" id="UP001171620">
    <property type="component" value="Unassembled WGS sequence"/>
</dbReference>
<evidence type="ECO:0000313" key="2">
    <source>
        <dbReference type="Proteomes" id="UP001171620"/>
    </source>
</evidence>
<dbReference type="RefSeq" id="WP_301788722.1">
    <property type="nucleotide sequence ID" value="NZ_JAUJRV010000017.1"/>
</dbReference>
<accession>A0AAW7T4M1</accession>
<evidence type="ECO:0000313" key="1">
    <source>
        <dbReference type="EMBL" id="MDN7797260.1"/>
    </source>
</evidence>